<dbReference type="RefSeq" id="WP_095506723.1">
    <property type="nucleotide sequence ID" value="NZ_BSNC01000002.1"/>
</dbReference>
<feature type="chain" id="PRO_5041234536" evidence="1">
    <location>
        <begin position="20"/>
        <end position="439"/>
    </location>
</feature>
<keyword evidence="4" id="KW-1185">Reference proteome</keyword>
<dbReference type="SUPFAM" id="SSF56601">
    <property type="entry name" value="beta-lactamase/transpeptidase-like"/>
    <property type="match status" value="1"/>
</dbReference>
<evidence type="ECO:0000259" key="2">
    <source>
        <dbReference type="Pfam" id="PF00144"/>
    </source>
</evidence>
<keyword evidence="3" id="KW-0378">Hydrolase</keyword>
<accession>A0AA37RUF9</accession>
<evidence type="ECO:0000313" key="4">
    <source>
        <dbReference type="Proteomes" id="UP001161422"/>
    </source>
</evidence>
<dbReference type="AlphaFoldDB" id="A0AA37RUF9"/>
<sequence length="439" mass="48292">MKKTLLALVIASVTMSASALDLEGADKYKSYEELGIMQPVNGIVVPDDKQVTADNAIFGVPFNRYAYQHMREFFASADVAPAKQAIELERAIDKSVESIKIKNEDGVERSFDQFMDETWGDAIVVVHGGKVVYENYRNGMHKDQPHQMMSVTKSFGGLAAMMAIADGKIDPNAKVSKYVPELAEDRAFGGATVQQVLDMTNSMNYNEDYADPEADVARYGAVIGWLPKQEGKTYPSNMYGFLQDIKLEEGLKHGEIFHYQTPKTDVLNWVTGNATGTLFTEFLQDDLWGKLGTYGDTYVLVDPVGLAVAGGGLNATPDNLAKFAAMMLNDGKFNGEQVVPKSVIDQLAAGGSKEAFGNGPDASVNMKAGEWSYRGQWWVSHVPGEEAFMAIGIHGQWIYIDVERDVAIVKQSSAPQSMTYENERYDLNGLTSIVKYFAK</sequence>
<comment type="caution">
    <text evidence="3">The sequence shown here is derived from an EMBL/GenBank/DDBJ whole genome shotgun (WGS) entry which is preliminary data.</text>
</comment>
<organism evidence="3 4">
    <name type="scientific">Paraferrimonas sedimenticola</name>
    <dbReference type="NCBI Taxonomy" id="375674"/>
    <lineage>
        <taxon>Bacteria</taxon>
        <taxon>Pseudomonadati</taxon>
        <taxon>Pseudomonadota</taxon>
        <taxon>Gammaproteobacteria</taxon>
        <taxon>Alteromonadales</taxon>
        <taxon>Ferrimonadaceae</taxon>
        <taxon>Paraferrimonas</taxon>
    </lineage>
</organism>
<dbReference type="Proteomes" id="UP001161422">
    <property type="component" value="Unassembled WGS sequence"/>
</dbReference>
<evidence type="ECO:0000313" key="3">
    <source>
        <dbReference type="EMBL" id="GLP95404.1"/>
    </source>
</evidence>
<proteinExistence type="predicted"/>
<name>A0AA37RUF9_9GAMM</name>
<evidence type="ECO:0000256" key="1">
    <source>
        <dbReference type="SAM" id="SignalP"/>
    </source>
</evidence>
<feature type="domain" description="Beta-lactamase-related" evidence="2">
    <location>
        <begin position="108"/>
        <end position="427"/>
    </location>
</feature>
<reference evidence="3" key="2">
    <citation type="submission" date="2023-01" db="EMBL/GenBank/DDBJ databases">
        <title>Draft genome sequence of Paraferrimonas sedimenticola strain NBRC 101628.</title>
        <authorList>
            <person name="Sun Q."/>
            <person name="Mori K."/>
        </authorList>
    </citation>
    <scope>NUCLEOTIDE SEQUENCE</scope>
    <source>
        <strain evidence="3">NBRC 101628</strain>
    </source>
</reference>
<dbReference type="GO" id="GO:0016787">
    <property type="term" value="F:hydrolase activity"/>
    <property type="evidence" value="ECO:0007669"/>
    <property type="project" value="UniProtKB-KW"/>
</dbReference>
<dbReference type="PANTHER" id="PTHR43283">
    <property type="entry name" value="BETA-LACTAMASE-RELATED"/>
    <property type="match status" value="1"/>
</dbReference>
<dbReference type="InterPro" id="IPR012338">
    <property type="entry name" value="Beta-lactam/transpept-like"/>
</dbReference>
<dbReference type="Gene3D" id="3.40.710.10">
    <property type="entry name" value="DD-peptidase/beta-lactamase superfamily"/>
    <property type="match status" value="1"/>
</dbReference>
<dbReference type="InterPro" id="IPR050789">
    <property type="entry name" value="Diverse_Enzym_Activities"/>
</dbReference>
<keyword evidence="1" id="KW-0732">Signal</keyword>
<gene>
    <name evidence="3" type="ORF">GCM10007895_07100</name>
</gene>
<dbReference type="Pfam" id="PF00144">
    <property type="entry name" value="Beta-lactamase"/>
    <property type="match status" value="1"/>
</dbReference>
<reference evidence="3" key="1">
    <citation type="journal article" date="2014" name="Int. J. Syst. Evol. Microbiol.">
        <title>Complete genome sequence of Corynebacterium casei LMG S-19264T (=DSM 44701T), isolated from a smear-ripened cheese.</title>
        <authorList>
            <consortium name="US DOE Joint Genome Institute (JGI-PGF)"/>
            <person name="Walter F."/>
            <person name="Albersmeier A."/>
            <person name="Kalinowski J."/>
            <person name="Ruckert C."/>
        </authorList>
    </citation>
    <scope>NUCLEOTIDE SEQUENCE</scope>
    <source>
        <strain evidence="3">NBRC 101628</strain>
    </source>
</reference>
<dbReference type="EMBL" id="BSNC01000002">
    <property type="protein sequence ID" value="GLP95404.1"/>
    <property type="molecule type" value="Genomic_DNA"/>
</dbReference>
<dbReference type="PANTHER" id="PTHR43283:SF7">
    <property type="entry name" value="BETA-LACTAMASE-RELATED DOMAIN-CONTAINING PROTEIN"/>
    <property type="match status" value="1"/>
</dbReference>
<feature type="signal peptide" evidence="1">
    <location>
        <begin position="1"/>
        <end position="19"/>
    </location>
</feature>
<protein>
    <submittedName>
        <fullName evidence="3">6-aminohexanoate-dimer hydrolase</fullName>
    </submittedName>
</protein>
<dbReference type="InterPro" id="IPR001466">
    <property type="entry name" value="Beta-lactam-related"/>
</dbReference>